<evidence type="ECO:0000313" key="2">
    <source>
        <dbReference type="WBParaSite" id="nRc.2.0.1.t47065-RA"/>
    </source>
</evidence>
<dbReference type="Proteomes" id="UP000887565">
    <property type="component" value="Unplaced"/>
</dbReference>
<evidence type="ECO:0000313" key="1">
    <source>
        <dbReference type="Proteomes" id="UP000887565"/>
    </source>
</evidence>
<protein>
    <submittedName>
        <fullName evidence="2">Uncharacterized protein</fullName>
    </submittedName>
</protein>
<organism evidence="1 2">
    <name type="scientific">Romanomermis culicivorax</name>
    <name type="common">Nematode worm</name>
    <dbReference type="NCBI Taxonomy" id="13658"/>
    <lineage>
        <taxon>Eukaryota</taxon>
        <taxon>Metazoa</taxon>
        <taxon>Ecdysozoa</taxon>
        <taxon>Nematoda</taxon>
        <taxon>Enoplea</taxon>
        <taxon>Dorylaimia</taxon>
        <taxon>Mermithida</taxon>
        <taxon>Mermithoidea</taxon>
        <taxon>Mermithidae</taxon>
        <taxon>Romanomermis</taxon>
    </lineage>
</organism>
<dbReference type="AlphaFoldDB" id="A0A915L7H8"/>
<sequence length="64" mass="7497">MRKFLASSYRIISWIMPLGVSRGIRGWCFRFDLDWGSTEDLSQFSFTESFVWGVNISRFLAVKP</sequence>
<proteinExistence type="predicted"/>
<accession>A0A915L7H8</accession>
<keyword evidence="1" id="KW-1185">Reference proteome</keyword>
<dbReference type="WBParaSite" id="nRc.2.0.1.t47065-RA">
    <property type="protein sequence ID" value="nRc.2.0.1.t47065-RA"/>
    <property type="gene ID" value="nRc.2.0.1.g47065"/>
</dbReference>
<name>A0A915L7H8_ROMCU</name>
<reference evidence="2" key="1">
    <citation type="submission" date="2022-11" db="UniProtKB">
        <authorList>
            <consortium name="WormBaseParasite"/>
        </authorList>
    </citation>
    <scope>IDENTIFICATION</scope>
</reference>